<accession>A0A267DVT6</accession>
<comment type="caution">
    <text evidence="2">The sequence shown here is derived from an EMBL/GenBank/DDBJ whole genome shotgun (WGS) entry which is preliminary data.</text>
</comment>
<evidence type="ECO:0000313" key="3">
    <source>
        <dbReference type="Proteomes" id="UP000215902"/>
    </source>
</evidence>
<feature type="transmembrane region" description="Helical" evidence="1">
    <location>
        <begin position="6"/>
        <end position="27"/>
    </location>
</feature>
<keyword evidence="1" id="KW-0472">Membrane</keyword>
<keyword evidence="1" id="KW-0812">Transmembrane</keyword>
<dbReference type="Proteomes" id="UP000215902">
    <property type="component" value="Unassembled WGS sequence"/>
</dbReference>
<sequence length="392" mass="45988">MIGMKFFAGILVSCNVLFCLSMLHVHLTTDYFHQIRKIPNAILSINRPDRTSRSAVTRQPDPELIEKKSSDFSYGHAEVFHLQNSSMYFVHTRERMPLMRRENRELDQNYRTRIGRDWMRTKTAVFVASVRNAKERLQKNVVELQKLGKLFKDYWMIFVENDSNDGTREFLHDVRRKHNQTVILGCTPINSRAPCKINITYRSGKVHRPGWGQQRTEEELVDRGITMSVLRNMYLNYIYDSLADKVDLMISVDPDLEWDPWSLDNIAQGIYYFSAKPKLDVLCANSRFRNGLYDPCSRTYFSKKRFCSVTEYDRSIITDEIAINRNSIPVKVESCYQAFAVYRVSSLAKDRLHHYPAPAERSCEHNTLARRLREIYIDPGMRLVIKYLFNHA</sequence>
<keyword evidence="3" id="KW-1185">Reference proteome</keyword>
<gene>
    <name evidence="2" type="ORF">BOX15_Mlig008488g4</name>
</gene>
<protein>
    <submittedName>
        <fullName evidence="2">Uncharacterized protein</fullName>
    </submittedName>
</protein>
<reference evidence="2 3" key="1">
    <citation type="submission" date="2017-06" db="EMBL/GenBank/DDBJ databases">
        <title>A platform for efficient transgenesis in Macrostomum lignano, a flatworm model organism for stem cell research.</title>
        <authorList>
            <person name="Berezikov E."/>
        </authorList>
    </citation>
    <scope>NUCLEOTIDE SEQUENCE [LARGE SCALE GENOMIC DNA]</scope>
    <source>
        <strain evidence="2">DV1</strain>
        <tissue evidence="2">Whole organism</tissue>
    </source>
</reference>
<evidence type="ECO:0000313" key="2">
    <source>
        <dbReference type="EMBL" id="PAA53431.1"/>
    </source>
</evidence>
<name>A0A267DVT6_9PLAT</name>
<evidence type="ECO:0000256" key="1">
    <source>
        <dbReference type="SAM" id="Phobius"/>
    </source>
</evidence>
<proteinExistence type="predicted"/>
<keyword evidence="1" id="KW-1133">Transmembrane helix</keyword>
<dbReference type="AlphaFoldDB" id="A0A267DVT6"/>
<organism evidence="2 3">
    <name type="scientific">Macrostomum lignano</name>
    <dbReference type="NCBI Taxonomy" id="282301"/>
    <lineage>
        <taxon>Eukaryota</taxon>
        <taxon>Metazoa</taxon>
        <taxon>Spiralia</taxon>
        <taxon>Lophotrochozoa</taxon>
        <taxon>Platyhelminthes</taxon>
        <taxon>Rhabditophora</taxon>
        <taxon>Macrostomorpha</taxon>
        <taxon>Macrostomida</taxon>
        <taxon>Macrostomidae</taxon>
        <taxon>Macrostomum</taxon>
    </lineage>
</organism>
<dbReference type="EMBL" id="NIVC01003088">
    <property type="protein sequence ID" value="PAA53431.1"/>
    <property type="molecule type" value="Genomic_DNA"/>
</dbReference>